<keyword evidence="2" id="KW-1185">Reference proteome</keyword>
<accession>A0A5D3K2P1</accession>
<gene>
    <name evidence="1" type="ORF">FXB40_40815</name>
</gene>
<evidence type="ECO:0000313" key="2">
    <source>
        <dbReference type="Proteomes" id="UP000324758"/>
    </source>
</evidence>
<organism evidence="1 2">
    <name type="scientific">Bradyrhizobium rifense</name>
    <dbReference type="NCBI Taxonomy" id="515499"/>
    <lineage>
        <taxon>Bacteria</taxon>
        <taxon>Pseudomonadati</taxon>
        <taxon>Pseudomonadota</taxon>
        <taxon>Alphaproteobacteria</taxon>
        <taxon>Hyphomicrobiales</taxon>
        <taxon>Nitrobacteraceae</taxon>
        <taxon>Bradyrhizobium</taxon>
    </lineage>
</organism>
<comment type="caution">
    <text evidence="1">The sequence shown here is derived from an EMBL/GenBank/DDBJ whole genome shotgun (WGS) entry which is preliminary data.</text>
</comment>
<sequence>MASPVCRCAASRSATIAQWTAGASRHPAFPAPSALSRAATAAKLGHDVPRGRQSVPAIADANGTMKLTHVLLAGGLPERSI</sequence>
<dbReference type="OrthoDB" id="9906132at2"/>
<protein>
    <submittedName>
        <fullName evidence="1">Uncharacterized protein</fullName>
    </submittedName>
</protein>
<name>A0A5D3K2P1_9BRAD</name>
<evidence type="ECO:0000313" key="1">
    <source>
        <dbReference type="EMBL" id="TYL87097.1"/>
    </source>
</evidence>
<reference evidence="1 2" key="1">
    <citation type="submission" date="2019-08" db="EMBL/GenBank/DDBJ databases">
        <title>Bradyrhizobium hipponensis sp. nov., a rhizobium isolated from a Lupinus angustifolius root nodule in Tunisia.</title>
        <authorList>
            <person name="Off K."/>
            <person name="Rejili M."/>
            <person name="Mars M."/>
            <person name="Brachmann A."/>
            <person name="Marin M."/>
        </authorList>
    </citation>
    <scope>NUCLEOTIDE SEQUENCE [LARGE SCALE GENOMIC DNA]</scope>
    <source>
        <strain evidence="1 2">CTAW71</strain>
    </source>
</reference>
<dbReference type="EMBL" id="VSSS01000076">
    <property type="protein sequence ID" value="TYL87097.1"/>
    <property type="molecule type" value="Genomic_DNA"/>
</dbReference>
<dbReference type="AlphaFoldDB" id="A0A5D3K2P1"/>
<dbReference type="Proteomes" id="UP000324758">
    <property type="component" value="Unassembled WGS sequence"/>
</dbReference>
<proteinExistence type="predicted"/>